<evidence type="ECO:0000313" key="2">
    <source>
        <dbReference type="Proteomes" id="UP000199589"/>
    </source>
</evidence>
<keyword evidence="2" id="KW-1185">Reference proteome</keyword>
<reference evidence="2" key="1">
    <citation type="submission" date="2016-10" db="EMBL/GenBank/DDBJ databases">
        <authorList>
            <person name="Varghese N."/>
            <person name="Submissions S."/>
        </authorList>
    </citation>
    <scope>NUCLEOTIDE SEQUENCE [LARGE SCALE GENOMIC DNA]</scope>
    <source>
        <strain evidence="2">DSM 16108</strain>
    </source>
</reference>
<evidence type="ECO:0000313" key="1">
    <source>
        <dbReference type="EMBL" id="SFK28755.1"/>
    </source>
</evidence>
<dbReference type="EMBL" id="FOSJ01000020">
    <property type="protein sequence ID" value="SFK28755.1"/>
    <property type="molecule type" value="Genomic_DNA"/>
</dbReference>
<dbReference type="Proteomes" id="UP000199589">
    <property type="component" value="Unassembled WGS sequence"/>
</dbReference>
<organism evidence="1 2">
    <name type="scientific">Marinilactibacillus piezotolerans</name>
    <dbReference type="NCBI Taxonomy" id="258723"/>
    <lineage>
        <taxon>Bacteria</taxon>
        <taxon>Bacillati</taxon>
        <taxon>Bacillota</taxon>
        <taxon>Bacilli</taxon>
        <taxon>Lactobacillales</taxon>
        <taxon>Carnobacteriaceae</taxon>
        <taxon>Marinilactibacillus</taxon>
    </lineage>
</organism>
<sequence>MTTEYNVKFYTNRRGQQGNLLADIFLLIIP</sequence>
<protein>
    <submittedName>
        <fullName evidence="1">Uncharacterized protein</fullName>
    </submittedName>
</protein>
<dbReference type="AlphaFoldDB" id="A0A1I3YAA7"/>
<name>A0A1I3YAA7_9LACT</name>
<gene>
    <name evidence="1" type="ORF">SAMN04488569_102037</name>
</gene>
<accession>A0A1I3YAA7</accession>
<proteinExistence type="predicted"/>